<evidence type="ECO:0000313" key="2">
    <source>
        <dbReference type="Proteomes" id="UP001155220"/>
    </source>
</evidence>
<accession>A0A9X2KH04</accession>
<organism evidence="1 2">
    <name type="scientific">Aurantimonas marianensis</name>
    <dbReference type="NCBI Taxonomy" id="2920428"/>
    <lineage>
        <taxon>Bacteria</taxon>
        <taxon>Pseudomonadati</taxon>
        <taxon>Pseudomonadota</taxon>
        <taxon>Alphaproteobacteria</taxon>
        <taxon>Hyphomicrobiales</taxon>
        <taxon>Aurantimonadaceae</taxon>
        <taxon>Aurantimonas</taxon>
    </lineage>
</organism>
<dbReference type="AlphaFoldDB" id="A0A9X2KH04"/>
<comment type="caution">
    <text evidence="1">The sequence shown here is derived from an EMBL/GenBank/DDBJ whole genome shotgun (WGS) entry which is preliminary data.</text>
</comment>
<evidence type="ECO:0000313" key="1">
    <source>
        <dbReference type="EMBL" id="MCP3057011.1"/>
    </source>
</evidence>
<keyword evidence="2" id="KW-1185">Reference proteome</keyword>
<name>A0A9X2KH04_9HYPH</name>
<dbReference type="GO" id="GO:0016836">
    <property type="term" value="F:hydro-lyase activity"/>
    <property type="evidence" value="ECO:0007669"/>
    <property type="project" value="InterPro"/>
</dbReference>
<protein>
    <submittedName>
        <fullName evidence="1">Fumarate hydratase</fullName>
    </submittedName>
</protein>
<reference evidence="1" key="1">
    <citation type="submission" date="2022-03" db="EMBL/GenBank/DDBJ databases">
        <title>Aurantimonas Liuensis sp. Nov., isolated from the hadal seawater of the Mariana Trench.</title>
        <authorList>
            <person name="Liu R."/>
        </authorList>
    </citation>
    <scope>NUCLEOTIDE SEQUENCE</scope>
    <source>
        <strain evidence="1">LRZ36</strain>
    </source>
</reference>
<dbReference type="Gene3D" id="3.20.130.10">
    <property type="entry name" value="Fe-S hydro-lyase, tartrate dehydratase beta-type, catalytic domain"/>
    <property type="match status" value="1"/>
</dbReference>
<sequence>WLFEVENFGPFIVDSDLKGNSLFAQHGAEADKGLAALYEGLRPPALHRYGETDDRKREVI</sequence>
<dbReference type="InterPro" id="IPR036660">
    <property type="entry name" value="Fe-S_hydroAse_TtdB_cat_sf"/>
</dbReference>
<dbReference type="Proteomes" id="UP001155220">
    <property type="component" value="Unassembled WGS sequence"/>
</dbReference>
<feature type="non-terminal residue" evidence="1">
    <location>
        <position position="1"/>
    </location>
</feature>
<dbReference type="EMBL" id="JALHBS010000118">
    <property type="protein sequence ID" value="MCP3057011.1"/>
    <property type="molecule type" value="Genomic_DNA"/>
</dbReference>
<proteinExistence type="predicted"/>
<gene>
    <name evidence="1" type="ORF">MJ956_17950</name>
</gene>